<dbReference type="Proteomes" id="UP001470230">
    <property type="component" value="Unassembled WGS sequence"/>
</dbReference>
<dbReference type="SUPFAM" id="SSF56112">
    <property type="entry name" value="Protein kinase-like (PK-like)"/>
    <property type="match status" value="1"/>
</dbReference>
<keyword evidence="3" id="KW-1185">Reference proteome</keyword>
<proteinExistence type="predicted"/>
<organism evidence="2 3">
    <name type="scientific">Tritrichomonas musculus</name>
    <dbReference type="NCBI Taxonomy" id="1915356"/>
    <lineage>
        <taxon>Eukaryota</taxon>
        <taxon>Metamonada</taxon>
        <taxon>Parabasalia</taxon>
        <taxon>Tritrichomonadida</taxon>
        <taxon>Tritrichomonadidae</taxon>
        <taxon>Tritrichomonas</taxon>
    </lineage>
</organism>
<dbReference type="InterPro" id="IPR001245">
    <property type="entry name" value="Ser-Thr/Tyr_kinase_cat_dom"/>
</dbReference>
<feature type="domain" description="Protein kinase" evidence="1">
    <location>
        <begin position="457"/>
        <end position="741"/>
    </location>
</feature>
<dbReference type="InterPro" id="IPR036770">
    <property type="entry name" value="Ankyrin_rpt-contain_sf"/>
</dbReference>
<dbReference type="PANTHER" id="PTHR44329:SF214">
    <property type="entry name" value="PROTEIN KINASE DOMAIN-CONTAINING PROTEIN"/>
    <property type="match status" value="1"/>
</dbReference>
<dbReference type="InterPro" id="IPR011009">
    <property type="entry name" value="Kinase-like_dom_sf"/>
</dbReference>
<dbReference type="Gene3D" id="1.25.40.20">
    <property type="entry name" value="Ankyrin repeat-containing domain"/>
    <property type="match status" value="1"/>
</dbReference>
<dbReference type="Pfam" id="PF07714">
    <property type="entry name" value="PK_Tyr_Ser-Thr"/>
    <property type="match status" value="1"/>
</dbReference>
<evidence type="ECO:0000313" key="2">
    <source>
        <dbReference type="EMBL" id="KAK8896576.1"/>
    </source>
</evidence>
<name>A0ABR2KZL8_9EUKA</name>
<dbReference type="InterPro" id="IPR000719">
    <property type="entry name" value="Prot_kinase_dom"/>
</dbReference>
<comment type="caution">
    <text evidence="2">The sequence shown here is derived from an EMBL/GenBank/DDBJ whole genome shotgun (WGS) entry which is preliminary data.</text>
</comment>
<evidence type="ECO:0000259" key="1">
    <source>
        <dbReference type="PROSITE" id="PS50011"/>
    </source>
</evidence>
<gene>
    <name evidence="2" type="ORF">M9Y10_014484</name>
</gene>
<accession>A0ABR2KZL8</accession>
<dbReference type="InterPro" id="IPR051681">
    <property type="entry name" value="Ser/Thr_Kinases-Pseudokinases"/>
</dbReference>
<dbReference type="Gene3D" id="3.40.50.12480">
    <property type="match status" value="2"/>
</dbReference>
<sequence>MEIQKHLKEQRELYYFLYSFLLNDDENTDHQNFQNLITFQKTLQSYAHGQKLKSFLYLLNNMTEHHYRNSTFFNKIEKILLFYKNDIKQTLSNFELFQIFENNKSILLLLFINDLIMIDESVINSMNKHRDYCHFFCLDKPNNDSIFEDKRRTGENDSYICSLIRSDSLSGFIQYVNQNNLSNANSFIKESLFETHSFLNSRRVTVIEYAAFFGSLKIIQYLKYKNVPLYPDLWIYAIHSNKADLIHFLEQNKVQLPNDSPEKCIEEAIKCHHNEIARYLLNNFSDIYTENKNDYLHNILHYSLRYDNYEFTSEEYQNEFILAYSFLHLAAENDNQEILEKLISHKGVEIGNNCFYQCNKLTKIAIPSSVTRIGKNAFLGCKSLSKIEIPSSIKYIGNGAFAGCESLTELSIPPSDVTSDGDAIIFECNKLKRIKVPASLLSFSVDEYRNFINGEEYDVEELSSESSINKIYKMRNKKTGEQLVAKKYPTYLFNYKKDNFDIRCEIFNSGIKELMPVLKVRYSLFDREYSNPELQEIEVIDEKGNTIMKDYPSFTIITKYLEYGNLEELTNEYLESEGKNHDKMNPTIRSKIIFGVAAMMREVHEKTRDFHCITMNNILLNENFEPRVSFHPGFHNKMELLKKHDEFSKDLLFYIDKIILKGYCQYKPDVYSFGFFVYRMFSCSFKFDDSFNEYLDRDSCQDRPVRPDNIPDNYWDLIQDCWNEKRGSRQTFHAITELLYYDDQFALEEFGMETDMEDFENYKKEALNLSEDQYLFL</sequence>
<dbReference type="SUPFAM" id="SSF52058">
    <property type="entry name" value="L domain-like"/>
    <property type="match status" value="1"/>
</dbReference>
<dbReference type="Gene3D" id="1.10.510.10">
    <property type="entry name" value="Transferase(Phosphotransferase) domain 1"/>
    <property type="match status" value="1"/>
</dbReference>
<dbReference type="PROSITE" id="PS50011">
    <property type="entry name" value="PROTEIN_KINASE_DOM"/>
    <property type="match status" value="1"/>
</dbReference>
<dbReference type="PANTHER" id="PTHR44329">
    <property type="entry name" value="SERINE/THREONINE-PROTEIN KINASE TNNI3K-RELATED"/>
    <property type="match status" value="1"/>
</dbReference>
<dbReference type="Pfam" id="PF13306">
    <property type="entry name" value="LRR_5"/>
    <property type="match status" value="1"/>
</dbReference>
<dbReference type="InterPro" id="IPR026906">
    <property type="entry name" value="LRR_5"/>
</dbReference>
<dbReference type="EMBL" id="JAPFFF010000002">
    <property type="protein sequence ID" value="KAK8896576.1"/>
    <property type="molecule type" value="Genomic_DNA"/>
</dbReference>
<reference evidence="2 3" key="1">
    <citation type="submission" date="2024-04" db="EMBL/GenBank/DDBJ databases">
        <title>Tritrichomonas musculus Genome.</title>
        <authorList>
            <person name="Alves-Ferreira E."/>
            <person name="Grigg M."/>
            <person name="Lorenzi H."/>
            <person name="Galac M."/>
        </authorList>
    </citation>
    <scope>NUCLEOTIDE SEQUENCE [LARGE SCALE GENOMIC DNA]</scope>
    <source>
        <strain evidence="2 3">EAF2021</strain>
    </source>
</reference>
<evidence type="ECO:0000313" key="3">
    <source>
        <dbReference type="Proteomes" id="UP001470230"/>
    </source>
</evidence>
<protein>
    <recommendedName>
        <fullName evidence="1">Protein kinase domain-containing protein</fullName>
    </recommendedName>
</protein>
<dbReference type="SUPFAM" id="SSF48403">
    <property type="entry name" value="Ankyrin repeat"/>
    <property type="match status" value="1"/>
</dbReference>